<keyword evidence="1" id="KW-0732">Signal</keyword>
<name>A0A0P1E8L5_9RHOB</name>
<evidence type="ECO:0000313" key="4">
    <source>
        <dbReference type="Proteomes" id="UP000050786"/>
    </source>
</evidence>
<dbReference type="InterPro" id="IPR014710">
    <property type="entry name" value="RmlC-like_jellyroll"/>
</dbReference>
<dbReference type="Proteomes" id="UP000050786">
    <property type="component" value="Unassembled WGS sequence"/>
</dbReference>
<evidence type="ECO:0000256" key="1">
    <source>
        <dbReference type="SAM" id="SignalP"/>
    </source>
</evidence>
<dbReference type="InterPro" id="IPR013096">
    <property type="entry name" value="Cupin_2"/>
</dbReference>
<evidence type="ECO:0000313" key="3">
    <source>
        <dbReference type="EMBL" id="CUH45449.1"/>
    </source>
</evidence>
<feature type="domain" description="Cupin type-2" evidence="2">
    <location>
        <begin position="55"/>
        <end position="120"/>
    </location>
</feature>
<dbReference type="InterPro" id="IPR011051">
    <property type="entry name" value="RmlC_Cupin_sf"/>
</dbReference>
<reference evidence="4" key="1">
    <citation type="submission" date="2015-09" db="EMBL/GenBank/DDBJ databases">
        <authorList>
            <person name="Rodrigo-Torres L."/>
            <person name="Arahal D.R."/>
        </authorList>
    </citation>
    <scope>NUCLEOTIDE SEQUENCE [LARGE SCALE GENOMIC DNA]</scope>
    <source>
        <strain evidence="4">CECT 4293</strain>
    </source>
</reference>
<protein>
    <recommendedName>
        <fullName evidence="2">Cupin type-2 domain-containing protein</fullName>
    </recommendedName>
</protein>
<gene>
    <name evidence="3" type="ORF">RUM4293_04364</name>
</gene>
<dbReference type="SUPFAM" id="SSF51182">
    <property type="entry name" value="RmlC-like cupins"/>
    <property type="match status" value="1"/>
</dbReference>
<feature type="signal peptide" evidence="1">
    <location>
        <begin position="1"/>
        <end position="19"/>
    </location>
</feature>
<feature type="chain" id="PRO_5006061321" description="Cupin type-2 domain-containing protein" evidence="1">
    <location>
        <begin position="20"/>
        <end position="137"/>
    </location>
</feature>
<keyword evidence="4" id="KW-1185">Reference proteome</keyword>
<proteinExistence type="predicted"/>
<organism evidence="3 4">
    <name type="scientific">Ruegeria atlantica</name>
    <dbReference type="NCBI Taxonomy" id="81569"/>
    <lineage>
        <taxon>Bacteria</taxon>
        <taxon>Pseudomonadati</taxon>
        <taxon>Pseudomonadota</taxon>
        <taxon>Alphaproteobacteria</taxon>
        <taxon>Rhodobacterales</taxon>
        <taxon>Roseobacteraceae</taxon>
        <taxon>Ruegeria</taxon>
    </lineage>
</organism>
<dbReference type="Pfam" id="PF07883">
    <property type="entry name" value="Cupin_2"/>
    <property type="match status" value="1"/>
</dbReference>
<accession>A0A0P1E8L5</accession>
<dbReference type="EMBL" id="CYPS01000067">
    <property type="protein sequence ID" value="CUH45449.1"/>
    <property type="molecule type" value="Genomic_DNA"/>
</dbReference>
<dbReference type="Gene3D" id="2.60.120.10">
    <property type="entry name" value="Jelly Rolls"/>
    <property type="match status" value="1"/>
</dbReference>
<dbReference type="AlphaFoldDB" id="A0A0P1E8L5"/>
<dbReference type="RefSeq" id="WP_058275368.1">
    <property type="nucleotide sequence ID" value="NZ_CYPS01000067.1"/>
</dbReference>
<sequence length="137" mass="14825">MWKPIIFAFLIVVTGAAAARSHDVRDPATLQKPLIQDLLTESLKSNEGLEVVVSHVALPPNLTLPMHWHPGEEFAYILQGSVTLILDGEGEQEAFSGDVGVVPLKKVHTARSGDEGATILVFRVHEEGQPGRVLVSD</sequence>
<evidence type="ECO:0000259" key="2">
    <source>
        <dbReference type="Pfam" id="PF07883"/>
    </source>
</evidence>